<dbReference type="Gene3D" id="1.25.10.10">
    <property type="entry name" value="Leucine-rich Repeat Variant"/>
    <property type="match status" value="1"/>
</dbReference>
<sequence length="797" mass="90101">MSPAGMSRCKKQQVSSQEYLHGQSQGVTELQIHFLIIRTKDIRICLGFRKNSSKMYDTPVSLQGCCVDFICENLEALCDVNPVDSPLPKMTFKDPDVYFHGDLSEQLLTKLCDKGKLTDDTLSLFNPNTTSLKRVSIQNSQLTTRGLRTLRAHRISDLEIKGLRTVTVNDVIGCLGEWTLSHLKSLNVTHSTFMNSTNFIVVISLTKLQNLQSLNVSHTEFNNHGLEIIATDLPCLEHLDISNTRVTDISSVKKCKDRLKSLSIYNIRPLNEEEVIPILFEMKHLVHLDISEDPSVQPLLNLQNGRFKIKALLAVPSCLPCLTSLDISGKEGANETMIRDFMTTHTMRFVGAALTPYCEYEMLADEINTDIVVTGEANEKQILEALKRYVLRAVYVQKSLYTLFRLTQVMVEPREDIIRLVLPAMNGHPKQLGVQMAATACLYNLSKGDVGMKVHPACLKHVVNSTLSAMENFPNHQQLQKNALLTLCSDRILQDVTFDRYRCARLVMECLCQFDETSMNRMSVAICSILAAKISTEQTSMLGAKARYMKKMLELVKQKVENKVIDITLKFTLSALWNLTDESPPTCHVFLKEGGLDLFMETLQVVSEMEPDTRTQVETKILGLLNNIAEVKNLREALMRDDFMMLGRRLMHADQIDVGYFAAGIIAHLASDGPQSWLVGTPEREELLNELGEVVLKWEQPSGEMVAYRSFKPFFPLLRCKTAPTVQLWAVWAIQHVCTKNGNRYCPMLEEEGGAHILKQMIDNPESHDHVVQISKDILILSRENKAQAQKKREKKR</sequence>
<evidence type="ECO:0000256" key="2">
    <source>
        <dbReference type="ARBA" id="ARBA00022614"/>
    </source>
</evidence>
<keyword evidence="4" id="KW-0833">Ubl conjugation pathway</keyword>
<dbReference type="InterPro" id="IPR016024">
    <property type="entry name" value="ARM-type_fold"/>
</dbReference>
<protein>
    <submittedName>
        <fullName evidence="7">ZYG11</fullName>
    </submittedName>
</protein>
<dbReference type="GO" id="GO:0031462">
    <property type="term" value="C:Cul2-RING ubiquitin ligase complex"/>
    <property type="evidence" value="ECO:0007669"/>
    <property type="project" value="TreeGrafter"/>
</dbReference>
<evidence type="ECO:0000259" key="5">
    <source>
        <dbReference type="Pfam" id="PF22964"/>
    </source>
</evidence>
<dbReference type="Pfam" id="PF22964">
    <property type="entry name" value="ZER1-like_2nd"/>
    <property type="match status" value="1"/>
</dbReference>
<name>A0A8S3V5U4_MYTED</name>
<keyword evidence="8" id="KW-1185">Reference proteome</keyword>
<feature type="domain" description="Protein zer-1 homolog-like C-terminal" evidence="5">
    <location>
        <begin position="424"/>
        <end position="779"/>
    </location>
</feature>
<dbReference type="SUPFAM" id="SSF52047">
    <property type="entry name" value="RNI-like"/>
    <property type="match status" value="1"/>
</dbReference>
<dbReference type="InterPro" id="IPR051341">
    <property type="entry name" value="Zyg-11_UBL_adapter"/>
</dbReference>
<dbReference type="OrthoDB" id="5783533at2759"/>
<dbReference type="AlphaFoldDB" id="A0A8S3V5U4"/>
<dbReference type="InterPro" id="IPR055142">
    <property type="entry name" value="ZER1-like_C"/>
</dbReference>
<evidence type="ECO:0000313" key="8">
    <source>
        <dbReference type="Proteomes" id="UP000683360"/>
    </source>
</evidence>
<dbReference type="InterPro" id="IPR011989">
    <property type="entry name" value="ARM-like"/>
</dbReference>
<keyword evidence="3" id="KW-0677">Repeat</keyword>
<dbReference type="InterPro" id="IPR032675">
    <property type="entry name" value="LRR_dom_sf"/>
</dbReference>
<feature type="domain" description="Zer-1-like leucine-rich repeats region" evidence="6">
    <location>
        <begin position="229"/>
        <end position="336"/>
    </location>
</feature>
<dbReference type="PANTHER" id="PTHR12904">
    <property type="match status" value="1"/>
</dbReference>
<evidence type="ECO:0000259" key="6">
    <source>
        <dbReference type="Pfam" id="PF25013"/>
    </source>
</evidence>
<dbReference type="Gene3D" id="3.80.10.10">
    <property type="entry name" value="Ribonuclease Inhibitor"/>
    <property type="match status" value="1"/>
</dbReference>
<dbReference type="PANTHER" id="PTHR12904:SF22">
    <property type="entry name" value="ZYG-11 FAMILY MEMBER B, CELL CYCLE REGULATOR"/>
    <property type="match status" value="1"/>
</dbReference>
<keyword evidence="2" id="KW-0433">Leucine-rich repeat</keyword>
<dbReference type="InterPro" id="IPR056845">
    <property type="entry name" value="LRR_Zer-1"/>
</dbReference>
<dbReference type="SUPFAM" id="SSF48371">
    <property type="entry name" value="ARM repeat"/>
    <property type="match status" value="1"/>
</dbReference>
<evidence type="ECO:0000313" key="7">
    <source>
        <dbReference type="EMBL" id="CAG2251832.1"/>
    </source>
</evidence>
<organism evidence="7 8">
    <name type="scientific">Mytilus edulis</name>
    <name type="common">Blue mussel</name>
    <dbReference type="NCBI Taxonomy" id="6550"/>
    <lineage>
        <taxon>Eukaryota</taxon>
        <taxon>Metazoa</taxon>
        <taxon>Spiralia</taxon>
        <taxon>Lophotrochozoa</taxon>
        <taxon>Mollusca</taxon>
        <taxon>Bivalvia</taxon>
        <taxon>Autobranchia</taxon>
        <taxon>Pteriomorphia</taxon>
        <taxon>Mytilida</taxon>
        <taxon>Mytiloidea</taxon>
        <taxon>Mytilidae</taxon>
        <taxon>Mytilinae</taxon>
        <taxon>Mytilus</taxon>
    </lineage>
</organism>
<dbReference type="EMBL" id="CAJPWZ010003102">
    <property type="protein sequence ID" value="CAG2251832.1"/>
    <property type="molecule type" value="Genomic_DNA"/>
</dbReference>
<reference evidence="7" key="1">
    <citation type="submission" date="2021-03" db="EMBL/GenBank/DDBJ databases">
        <authorList>
            <person name="Bekaert M."/>
        </authorList>
    </citation>
    <scope>NUCLEOTIDE SEQUENCE</scope>
</reference>
<comment type="caution">
    <text evidence="7">The sequence shown here is derived from an EMBL/GenBank/DDBJ whole genome shotgun (WGS) entry which is preliminary data.</text>
</comment>
<evidence type="ECO:0000256" key="1">
    <source>
        <dbReference type="ARBA" id="ARBA00009420"/>
    </source>
</evidence>
<accession>A0A8S3V5U4</accession>
<dbReference type="FunFam" id="1.25.10.10:FF:000086">
    <property type="entry name" value="protein zyg-11 homolog B isoform X2"/>
    <property type="match status" value="1"/>
</dbReference>
<dbReference type="Pfam" id="PF25013">
    <property type="entry name" value="LRR_Zer-1"/>
    <property type="match status" value="1"/>
</dbReference>
<gene>
    <name evidence="7" type="ORF">MEDL_63544</name>
</gene>
<proteinExistence type="inferred from homology"/>
<evidence type="ECO:0000256" key="3">
    <source>
        <dbReference type="ARBA" id="ARBA00022737"/>
    </source>
</evidence>
<dbReference type="Proteomes" id="UP000683360">
    <property type="component" value="Unassembled WGS sequence"/>
</dbReference>
<comment type="similarity">
    <text evidence="1">Belongs to the zyg-11 family.</text>
</comment>
<evidence type="ECO:0000256" key="4">
    <source>
        <dbReference type="ARBA" id="ARBA00022786"/>
    </source>
</evidence>